<proteinExistence type="predicted"/>
<sequence length="280" mass="31943">MTYSATFVAILVLALAGGLIYYLFRDEPLGPLPEFRKQWRRLLRKKVTFYKTLDRDDKKRFQERMRFFFQRVQITGIDTEVTELDRVLVAASGIIPTFGFDDWNQYPKLREVLLYPNTFNKETFATEGADRTIAGMVGGGYMNGKLLLSQHALRAGFDNAGRSNTGIHEFTHLLDKADGETDGIPDYFLDNQYLIPWVEMIRSEMAAIQQGNSDIDDYALTNKAEFFAVAAEYFFNRPAAFASKHPELFSLMERIFHQDLDHDGGVGTVNHQDPVATTPE</sequence>
<dbReference type="GO" id="GO:0005829">
    <property type="term" value="C:cytosol"/>
    <property type="evidence" value="ECO:0007669"/>
    <property type="project" value="TreeGrafter"/>
</dbReference>
<dbReference type="CDD" id="cd20169">
    <property type="entry name" value="Peptidase_M90_mtfA"/>
    <property type="match status" value="1"/>
</dbReference>
<dbReference type="Gene3D" id="3.40.390.10">
    <property type="entry name" value="Collagenase (Catalytic Domain)"/>
    <property type="match status" value="1"/>
</dbReference>
<dbReference type="AlphaFoldDB" id="A0A2S6I3G1"/>
<name>A0A2S6I3G1_9BACT</name>
<dbReference type="GO" id="GO:0004177">
    <property type="term" value="F:aminopeptidase activity"/>
    <property type="evidence" value="ECO:0007669"/>
    <property type="project" value="TreeGrafter"/>
</dbReference>
<dbReference type="PANTHER" id="PTHR30164">
    <property type="entry name" value="MTFA PEPTIDASE"/>
    <property type="match status" value="1"/>
</dbReference>
<dbReference type="SUPFAM" id="SSF55486">
    <property type="entry name" value="Metalloproteases ('zincins'), catalytic domain"/>
    <property type="match status" value="1"/>
</dbReference>
<evidence type="ECO:0000256" key="1">
    <source>
        <dbReference type="SAM" id="Phobius"/>
    </source>
</evidence>
<accession>A0A2S6I3G1</accession>
<reference evidence="2 3" key="1">
    <citation type="submission" date="2018-02" db="EMBL/GenBank/DDBJ databases">
        <title>Genomic Encyclopedia of Archaeal and Bacterial Type Strains, Phase II (KMG-II): from individual species to whole genera.</title>
        <authorList>
            <person name="Goeker M."/>
        </authorList>
    </citation>
    <scope>NUCLEOTIDE SEQUENCE [LARGE SCALE GENOMIC DNA]</scope>
    <source>
        <strain evidence="2 3">DSM 29526</strain>
    </source>
</reference>
<dbReference type="OrthoDB" id="9786424at2"/>
<comment type="caution">
    <text evidence="2">The sequence shown here is derived from an EMBL/GenBank/DDBJ whole genome shotgun (WGS) entry which is preliminary data.</text>
</comment>
<dbReference type="Proteomes" id="UP000237662">
    <property type="component" value="Unassembled WGS sequence"/>
</dbReference>
<dbReference type="InterPro" id="IPR042252">
    <property type="entry name" value="MtfA_N"/>
</dbReference>
<dbReference type="PANTHER" id="PTHR30164:SF2">
    <property type="entry name" value="PROTEIN MTFA"/>
    <property type="match status" value="1"/>
</dbReference>
<dbReference type="RefSeq" id="WP_104420211.1">
    <property type="nucleotide sequence ID" value="NZ_PTJC01000006.1"/>
</dbReference>
<dbReference type="Gene3D" id="1.10.472.150">
    <property type="entry name" value="Glucose-regulated metallo-peptidase M90, N-terminal domain"/>
    <property type="match status" value="1"/>
</dbReference>
<evidence type="ECO:0008006" key="4">
    <source>
        <dbReference type="Google" id="ProtNLM"/>
    </source>
</evidence>
<dbReference type="Pfam" id="PF06167">
    <property type="entry name" value="Peptidase_M90"/>
    <property type="match status" value="1"/>
</dbReference>
<keyword evidence="1" id="KW-0812">Transmembrane</keyword>
<feature type="transmembrane region" description="Helical" evidence="1">
    <location>
        <begin position="6"/>
        <end position="24"/>
    </location>
</feature>
<dbReference type="InterPro" id="IPR024079">
    <property type="entry name" value="MetalloPept_cat_dom_sf"/>
</dbReference>
<keyword evidence="1" id="KW-1133">Transmembrane helix</keyword>
<protein>
    <recommendedName>
        <fullName evidence="4">Peptidase</fullName>
    </recommendedName>
</protein>
<evidence type="ECO:0000313" key="3">
    <source>
        <dbReference type="Proteomes" id="UP000237662"/>
    </source>
</evidence>
<gene>
    <name evidence="2" type="ORF">CLV84_2626</name>
</gene>
<dbReference type="GO" id="GO:0008237">
    <property type="term" value="F:metallopeptidase activity"/>
    <property type="evidence" value="ECO:0007669"/>
    <property type="project" value="InterPro"/>
</dbReference>
<organism evidence="2 3">
    <name type="scientific">Neolewinella xylanilytica</name>
    <dbReference type="NCBI Taxonomy" id="1514080"/>
    <lineage>
        <taxon>Bacteria</taxon>
        <taxon>Pseudomonadati</taxon>
        <taxon>Bacteroidota</taxon>
        <taxon>Saprospiria</taxon>
        <taxon>Saprospirales</taxon>
        <taxon>Lewinellaceae</taxon>
        <taxon>Neolewinella</taxon>
    </lineage>
</organism>
<keyword evidence="3" id="KW-1185">Reference proteome</keyword>
<dbReference type="InterPro" id="IPR010384">
    <property type="entry name" value="MtfA_fam"/>
</dbReference>
<evidence type="ECO:0000313" key="2">
    <source>
        <dbReference type="EMBL" id="PPK85722.1"/>
    </source>
</evidence>
<keyword evidence="1" id="KW-0472">Membrane</keyword>
<dbReference type="EMBL" id="PTJC01000006">
    <property type="protein sequence ID" value="PPK85722.1"/>
    <property type="molecule type" value="Genomic_DNA"/>
</dbReference>